<sequence>MGTKKELSYFRLKLETYLGEHFPEMLSDKPFVTARADEALTAYCDAVSQGFSHLEAETMASEVLYRGLHFSKYDTLVSVLENEFEKELPSPLPERLSPILLKNKAVQRVFAKYDLADDFGASPEYERLYTELTGTIVLLIEDNHLPTIDGESDIV</sequence>
<dbReference type="InterPro" id="IPR036297">
    <property type="entry name" value="PG0816-like_sf"/>
</dbReference>
<dbReference type="InterPro" id="IPR015082">
    <property type="entry name" value="DUF1896"/>
</dbReference>
<proteinExistence type="predicted"/>
<evidence type="ECO:0008006" key="3">
    <source>
        <dbReference type="Google" id="ProtNLM"/>
    </source>
</evidence>
<dbReference type="Gene3D" id="1.10.8.330">
    <property type="entry name" value="PG0816-like"/>
    <property type="match status" value="1"/>
</dbReference>
<organism evidence="1 2">
    <name type="scientific">Segatella oulorum</name>
    <dbReference type="NCBI Taxonomy" id="28136"/>
    <lineage>
        <taxon>Bacteria</taxon>
        <taxon>Pseudomonadati</taxon>
        <taxon>Bacteroidota</taxon>
        <taxon>Bacteroidia</taxon>
        <taxon>Bacteroidales</taxon>
        <taxon>Prevotellaceae</taxon>
        <taxon>Segatella</taxon>
    </lineage>
</organism>
<dbReference type="EMBL" id="FUXK01000034">
    <property type="protein sequence ID" value="SKA16199.1"/>
    <property type="molecule type" value="Genomic_DNA"/>
</dbReference>
<dbReference type="RefSeq" id="WP_025070927.1">
    <property type="nucleotide sequence ID" value="NZ_FUXK01000034.1"/>
</dbReference>
<dbReference type="AlphaFoldDB" id="A0A1T4RJU1"/>
<dbReference type="Gene3D" id="1.10.8.340">
    <property type="entry name" value="PG0816-like"/>
    <property type="match status" value="1"/>
</dbReference>
<evidence type="ECO:0000313" key="2">
    <source>
        <dbReference type="Proteomes" id="UP000190065"/>
    </source>
</evidence>
<dbReference type="STRING" id="28136.SAMN02745202_02315"/>
<accession>A0A1T4RJU1</accession>
<dbReference type="Proteomes" id="UP000190065">
    <property type="component" value="Unassembled WGS sequence"/>
</dbReference>
<gene>
    <name evidence="1" type="ORF">SAMN02745202_02315</name>
</gene>
<reference evidence="1 2" key="1">
    <citation type="submission" date="2017-02" db="EMBL/GenBank/DDBJ databases">
        <authorList>
            <person name="Peterson S.W."/>
        </authorList>
    </citation>
    <scope>NUCLEOTIDE SEQUENCE [LARGE SCALE GENOMIC DNA]</scope>
    <source>
        <strain evidence="1 2">ATCC 43324</strain>
    </source>
</reference>
<protein>
    <recommendedName>
        <fullName evidence="3">DUF1896 domain-containing protein</fullName>
    </recommendedName>
</protein>
<dbReference type="Pfam" id="PF08989">
    <property type="entry name" value="DUF1896"/>
    <property type="match status" value="1"/>
</dbReference>
<evidence type="ECO:0000313" key="1">
    <source>
        <dbReference type="EMBL" id="SKA16199.1"/>
    </source>
</evidence>
<name>A0A1T4RJU1_9BACT</name>
<dbReference type="SUPFAM" id="SSF140753">
    <property type="entry name" value="PG0816-like"/>
    <property type="match status" value="1"/>
</dbReference>